<feature type="domain" description="Surface antigen" evidence="1">
    <location>
        <begin position="28"/>
        <end position="115"/>
    </location>
</feature>
<evidence type="ECO:0000313" key="3">
    <source>
        <dbReference type="Proteomes" id="UP000282483"/>
    </source>
</evidence>
<organism evidence="2 3">
    <name type="scientific">Candidatus Rickettsiella viridis</name>
    <dbReference type="NCBI Taxonomy" id="676208"/>
    <lineage>
        <taxon>Bacteria</taxon>
        <taxon>Pseudomonadati</taxon>
        <taxon>Pseudomonadota</taxon>
        <taxon>Gammaproteobacteria</taxon>
        <taxon>Legionellales</taxon>
        <taxon>Coxiellaceae</taxon>
        <taxon>Rickettsiella</taxon>
    </lineage>
</organism>
<evidence type="ECO:0000259" key="1">
    <source>
        <dbReference type="Pfam" id="PF16998"/>
    </source>
</evidence>
<keyword evidence="3" id="KW-1185">Reference proteome</keyword>
<evidence type="ECO:0000313" key="2">
    <source>
        <dbReference type="EMBL" id="BBB14963.1"/>
    </source>
</evidence>
<dbReference type="KEGG" id="rvi:RVIR1_04510"/>
<proteinExistence type="predicted"/>
<gene>
    <name evidence="2" type="ORF">RVIR1_04510</name>
</gene>
<name>A0A2Z5UVH7_9COXI</name>
<accession>A0A2Z5UVH7</accession>
<reference evidence="2 3" key="1">
    <citation type="submission" date="2017-03" db="EMBL/GenBank/DDBJ databases">
        <title>The genome sequence of Candidatus Rickettsiella viridis.</title>
        <authorList>
            <person name="Nikoh N."/>
            <person name="Tsuchida T."/>
            <person name="Yamaguchi K."/>
            <person name="Maeda T."/>
            <person name="Shigenobu S."/>
            <person name="Fukatsu T."/>
        </authorList>
    </citation>
    <scope>NUCLEOTIDE SEQUENCE [LARGE SCALE GENOMIC DNA]</scope>
    <source>
        <strain evidence="2 3">Ap-RA04</strain>
    </source>
</reference>
<protein>
    <submittedName>
        <fullName evidence="2">17 kDa surface antigen</fullName>
    </submittedName>
</protein>
<dbReference type="InterPro" id="IPR032635">
    <property type="entry name" value="Anti_2"/>
</dbReference>
<dbReference type="Pfam" id="PF16998">
    <property type="entry name" value="17kDa_Anti_2"/>
    <property type="match status" value="1"/>
</dbReference>
<dbReference type="EMBL" id="AP018005">
    <property type="protein sequence ID" value="BBB14963.1"/>
    <property type="molecule type" value="Genomic_DNA"/>
</dbReference>
<dbReference type="AlphaFoldDB" id="A0A2Z5UVH7"/>
<sequence>MLSACSSVPEEPHSEVNISTSDTDIFVAPSISRSMGSSDRLKLQSLVATAQPQQWTKWVSSATGARFEFTSLSIYVNAQGQGCRNYKMAMRHGFLVHHTFNYTACRDGQGAWQVLKSKS</sequence>
<dbReference type="Proteomes" id="UP000282483">
    <property type="component" value="Chromosome"/>
</dbReference>